<evidence type="ECO:0000313" key="1">
    <source>
        <dbReference type="EMBL" id="KAK2156055.1"/>
    </source>
</evidence>
<proteinExistence type="predicted"/>
<dbReference type="AlphaFoldDB" id="A0AAD9N458"/>
<organism evidence="1 2">
    <name type="scientific">Paralvinella palmiformis</name>
    <dbReference type="NCBI Taxonomy" id="53620"/>
    <lineage>
        <taxon>Eukaryota</taxon>
        <taxon>Metazoa</taxon>
        <taxon>Spiralia</taxon>
        <taxon>Lophotrochozoa</taxon>
        <taxon>Annelida</taxon>
        <taxon>Polychaeta</taxon>
        <taxon>Sedentaria</taxon>
        <taxon>Canalipalpata</taxon>
        <taxon>Terebellida</taxon>
        <taxon>Terebelliformia</taxon>
        <taxon>Alvinellidae</taxon>
        <taxon>Paralvinella</taxon>
    </lineage>
</organism>
<comment type="caution">
    <text evidence="1">The sequence shown here is derived from an EMBL/GenBank/DDBJ whole genome shotgun (WGS) entry which is preliminary data.</text>
</comment>
<name>A0AAD9N458_9ANNE</name>
<protein>
    <submittedName>
        <fullName evidence="1">Uncharacterized protein</fullName>
    </submittedName>
</protein>
<gene>
    <name evidence="1" type="ORF">LSH36_223g04044</name>
</gene>
<dbReference type="EMBL" id="JAODUP010000223">
    <property type="protein sequence ID" value="KAK2156055.1"/>
    <property type="molecule type" value="Genomic_DNA"/>
</dbReference>
<sequence length="225" mass="26860">MVNVINTRTLKENKMAADRQNIISMTTNSIRDELVGIISQLVGEDDRDRRVQLFANCLKKISDEARILFDLSRKKERHHILHVRMTLDAIEEHPKDHQPHDFSKDDLYFFVTSSKFDYRITCDDLDQLFLTETERHYRLEPHHEQFERIQNKECDTDDIREMAIDRLSRNIQSNHGSVNMDEMERYLPNFALGDKNKKLEIYRQYVKDHKELTIQCYSKFNGLKV</sequence>
<evidence type="ECO:0000313" key="2">
    <source>
        <dbReference type="Proteomes" id="UP001208570"/>
    </source>
</evidence>
<accession>A0AAD9N458</accession>
<reference evidence="1" key="1">
    <citation type="journal article" date="2023" name="Mol. Biol. Evol.">
        <title>Third-Generation Sequencing Reveals the Adaptive Role of the Epigenome in Three Deep-Sea Polychaetes.</title>
        <authorList>
            <person name="Perez M."/>
            <person name="Aroh O."/>
            <person name="Sun Y."/>
            <person name="Lan Y."/>
            <person name="Juniper S.K."/>
            <person name="Young C.R."/>
            <person name="Angers B."/>
            <person name="Qian P.Y."/>
        </authorList>
    </citation>
    <scope>NUCLEOTIDE SEQUENCE</scope>
    <source>
        <strain evidence="1">P08H-3</strain>
    </source>
</reference>
<dbReference type="Proteomes" id="UP001208570">
    <property type="component" value="Unassembled WGS sequence"/>
</dbReference>
<keyword evidence="2" id="KW-1185">Reference proteome</keyword>